<dbReference type="RefSeq" id="WP_147030170.1">
    <property type="nucleotide sequence ID" value="NZ_CP042436.1"/>
</dbReference>
<dbReference type="KEGG" id="mgin:FRZ54_03000"/>
<dbReference type="PROSITE" id="PS51257">
    <property type="entry name" value="PROKAR_LIPOPROTEIN"/>
    <property type="match status" value="1"/>
</dbReference>
<organism evidence="1 2">
    <name type="scientific">Mucilaginibacter ginsenosidivorans</name>
    <dbReference type="NCBI Taxonomy" id="398053"/>
    <lineage>
        <taxon>Bacteria</taxon>
        <taxon>Pseudomonadati</taxon>
        <taxon>Bacteroidota</taxon>
        <taxon>Sphingobacteriia</taxon>
        <taxon>Sphingobacteriales</taxon>
        <taxon>Sphingobacteriaceae</taxon>
        <taxon>Mucilaginibacter</taxon>
    </lineage>
</organism>
<dbReference type="SUPFAM" id="SSF48452">
    <property type="entry name" value="TPR-like"/>
    <property type="match status" value="1"/>
</dbReference>
<proteinExistence type="predicted"/>
<sequence length="492" mass="53340">MKKYILIVAAFFTAGISGCKKDFLSLEVNPNTPSVTTPDLTLSAALNNSVAIVETNYNHFGVWAGFWTTSGNYVPNQSINQFQFTNNSFAGDWGNWYSNLTNYNNLENLSSTPDLANYQAIAKIMKAYGFQHLVDDYNNIPYSQAFQPSTILFPAYDKGADIYEDLGKQLDAAIALINGAPASAPKPSAADIVFHGNMTGWKKLANSLKLRLAIRVSTKTPGDALVTDLAATQSEGYLDGSLDAQANPGYSNTNGKQNPFYGNYGFDASGNPVFGNVYYRANNFEVTMLTNFNDPRLPRLFTLVPTSSSDATLRVHGNIFGDPGVLSNSYTSAQGPGLLQSPSQNALLFSGAESLFLQAEAANKGYITGDAKTLYEAGITASFVQLGLTPAQAATYYNQDIANVSWASSGNKEQAIITQKWISLTSLFNFEAWNEYLRTGFPAHPSSIDPAAISATYPTRIGYPLSELTTNPTNLAKEGTIDVFTSKIFWAQ</sequence>
<evidence type="ECO:0000313" key="2">
    <source>
        <dbReference type="Proteomes" id="UP000321479"/>
    </source>
</evidence>
<gene>
    <name evidence="1" type="ORF">FRZ54_03000</name>
</gene>
<dbReference type="Gene3D" id="1.25.40.390">
    <property type="match status" value="1"/>
</dbReference>
<dbReference type="EMBL" id="CP042436">
    <property type="protein sequence ID" value="QEC61593.1"/>
    <property type="molecule type" value="Genomic_DNA"/>
</dbReference>
<reference evidence="1 2" key="1">
    <citation type="journal article" date="2017" name="Curr. Microbiol.">
        <title>Mucilaginibacter ginsenosidivorans sp. nov., Isolated from Soil of Ginseng Field.</title>
        <authorList>
            <person name="Kim M.M."/>
            <person name="Siddiqi M.Z."/>
            <person name="Im W.T."/>
        </authorList>
    </citation>
    <scope>NUCLEOTIDE SEQUENCE [LARGE SCALE GENOMIC DNA]</scope>
    <source>
        <strain evidence="1 2">Gsoil 3017</strain>
    </source>
</reference>
<dbReference type="Proteomes" id="UP000321479">
    <property type="component" value="Chromosome"/>
</dbReference>
<keyword evidence="2" id="KW-1185">Reference proteome</keyword>
<dbReference type="InterPro" id="IPR011990">
    <property type="entry name" value="TPR-like_helical_dom_sf"/>
</dbReference>
<protein>
    <submittedName>
        <fullName evidence="1">SusD/RagB family nutrient-binding outer membrane lipoprotein</fullName>
    </submittedName>
</protein>
<accession>A0A5B8UR79</accession>
<dbReference type="Pfam" id="PF12771">
    <property type="entry name" value="SusD-like_2"/>
    <property type="match status" value="1"/>
</dbReference>
<name>A0A5B8UR79_9SPHI</name>
<dbReference type="InterPro" id="IPR041662">
    <property type="entry name" value="SusD-like_2"/>
</dbReference>
<keyword evidence="1" id="KW-0449">Lipoprotein</keyword>
<dbReference type="OrthoDB" id="9766256at2"/>
<evidence type="ECO:0000313" key="1">
    <source>
        <dbReference type="EMBL" id="QEC61593.1"/>
    </source>
</evidence>
<dbReference type="AlphaFoldDB" id="A0A5B8UR79"/>